<dbReference type="GO" id="GO:0004065">
    <property type="term" value="F:arylsulfatase activity"/>
    <property type="evidence" value="ECO:0007669"/>
    <property type="project" value="TreeGrafter"/>
</dbReference>
<dbReference type="PANTHER" id="PTHR42693:SF33">
    <property type="entry name" value="ARYLSULFATASE"/>
    <property type="match status" value="1"/>
</dbReference>
<dbReference type="AlphaFoldDB" id="A0AB34C1G4"/>
<gene>
    <name evidence="3" type="ORF">F2A38_23445</name>
</gene>
<dbReference type="EMBL" id="VWPC01000021">
    <property type="protein sequence ID" value="KAA5839806.1"/>
    <property type="molecule type" value="Genomic_DNA"/>
</dbReference>
<accession>A0AB34C1G4</accession>
<dbReference type="SUPFAM" id="SSF53649">
    <property type="entry name" value="Alkaline phosphatase-like"/>
    <property type="match status" value="1"/>
</dbReference>
<keyword evidence="3" id="KW-0378">Hydrolase</keyword>
<sequence>MFCCTVAVAAQPPNILLIVADDLGYSDLGSFGGEIYIPSLDKLARVGVQMTSMYAAPTCSVTRSMLMSGADT</sequence>
<name>A0AB34C1G4_9PSED</name>
<organism evidence="3 4">
    <name type="scientific">Pseudomonas chlororaphis</name>
    <dbReference type="NCBI Taxonomy" id="587753"/>
    <lineage>
        <taxon>Bacteria</taxon>
        <taxon>Pseudomonadati</taxon>
        <taxon>Pseudomonadota</taxon>
        <taxon>Gammaproteobacteria</taxon>
        <taxon>Pseudomonadales</taxon>
        <taxon>Pseudomonadaceae</taxon>
        <taxon>Pseudomonas</taxon>
    </lineage>
</organism>
<dbReference type="Proteomes" id="UP000323924">
    <property type="component" value="Unassembled WGS sequence"/>
</dbReference>
<comment type="similarity">
    <text evidence="1">Belongs to the sulfatase family.</text>
</comment>
<dbReference type="Gene3D" id="3.40.720.10">
    <property type="entry name" value="Alkaline Phosphatase, subunit A"/>
    <property type="match status" value="1"/>
</dbReference>
<protein>
    <submittedName>
        <fullName evidence="3">Sulfatase-like hydrolase/transferase</fullName>
    </submittedName>
</protein>
<dbReference type="InterPro" id="IPR017850">
    <property type="entry name" value="Alkaline_phosphatase_core_sf"/>
</dbReference>
<dbReference type="Pfam" id="PF00884">
    <property type="entry name" value="Sulfatase"/>
    <property type="match status" value="1"/>
</dbReference>
<proteinExistence type="inferred from homology"/>
<evidence type="ECO:0000313" key="4">
    <source>
        <dbReference type="Proteomes" id="UP000323924"/>
    </source>
</evidence>
<evidence type="ECO:0000313" key="3">
    <source>
        <dbReference type="EMBL" id="KAA5839806.1"/>
    </source>
</evidence>
<comment type="caution">
    <text evidence="3">The sequence shown here is derived from an EMBL/GenBank/DDBJ whole genome shotgun (WGS) entry which is preliminary data.</text>
</comment>
<reference evidence="3 4" key="1">
    <citation type="submission" date="2019-09" db="EMBL/GenBank/DDBJ databases">
        <authorList>
            <person name="Vacheron J."/>
            <person name="Dubost A."/>
            <person name="Prigent-Combaret C."/>
            <person name="Muller D."/>
        </authorList>
    </citation>
    <scope>NUCLEOTIDE SEQUENCE [LARGE SCALE GENOMIC DNA]</scope>
    <source>
        <strain evidence="3 4">JV497</strain>
    </source>
</reference>
<evidence type="ECO:0000259" key="2">
    <source>
        <dbReference type="Pfam" id="PF00884"/>
    </source>
</evidence>
<dbReference type="InterPro" id="IPR050738">
    <property type="entry name" value="Sulfatase"/>
</dbReference>
<evidence type="ECO:0000256" key="1">
    <source>
        <dbReference type="ARBA" id="ARBA00008779"/>
    </source>
</evidence>
<dbReference type="PANTHER" id="PTHR42693">
    <property type="entry name" value="ARYLSULFATASE FAMILY MEMBER"/>
    <property type="match status" value="1"/>
</dbReference>
<dbReference type="InterPro" id="IPR000917">
    <property type="entry name" value="Sulfatase_N"/>
</dbReference>
<feature type="domain" description="Sulfatase N-terminal" evidence="2">
    <location>
        <begin position="13"/>
        <end position="70"/>
    </location>
</feature>